<organism evidence="10 11">
    <name type="scientific">Novosphingobium malaysiense</name>
    <dbReference type="NCBI Taxonomy" id="1348853"/>
    <lineage>
        <taxon>Bacteria</taxon>
        <taxon>Pseudomonadati</taxon>
        <taxon>Pseudomonadota</taxon>
        <taxon>Alphaproteobacteria</taxon>
        <taxon>Sphingomonadales</taxon>
        <taxon>Sphingomonadaceae</taxon>
        <taxon>Novosphingobium</taxon>
    </lineage>
</organism>
<evidence type="ECO:0000259" key="8">
    <source>
        <dbReference type="PROSITE" id="PS50893"/>
    </source>
</evidence>
<dbReference type="SMART" id="SM00382">
    <property type="entry name" value="AAA"/>
    <property type="match status" value="1"/>
</dbReference>
<reference evidence="10 11" key="1">
    <citation type="submission" date="2014-10" db="EMBL/GenBank/DDBJ databases">
        <title>Genome sequence of Novosphingobium malaysiense MUSC 273(T).</title>
        <authorList>
            <person name="Lee L.-H."/>
        </authorList>
    </citation>
    <scope>NUCLEOTIDE SEQUENCE [LARGE SCALE GENOMIC DNA]</scope>
    <source>
        <strain evidence="10 11">MUSC 273</strain>
    </source>
</reference>
<dbReference type="InterPro" id="IPR017871">
    <property type="entry name" value="ABC_transporter-like_CS"/>
</dbReference>
<feature type="domain" description="ABC transmembrane type-1" evidence="9">
    <location>
        <begin position="19"/>
        <end position="267"/>
    </location>
</feature>
<dbReference type="InterPro" id="IPR039421">
    <property type="entry name" value="Type_1_exporter"/>
</dbReference>
<dbReference type="OrthoDB" id="5288404at2"/>
<dbReference type="PANTHER" id="PTHR24221">
    <property type="entry name" value="ATP-BINDING CASSETTE SUB-FAMILY B"/>
    <property type="match status" value="1"/>
</dbReference>
<name>A0A0B1ZPG8_9SPHN</name>
<dbReference type="Proteomes" id="UP000031057">
    <property type="component" value="Unassembled WGS sequence"/>
</dbReference>
<gene>
    <name evidence="10" type="ORF">LK12_09480</name>
</gene>
<dbReference type="GO" id="GO:0005524">
    <property type="term" value="F:ATP binding"/>
    <property type="evidence" value="ECO:0007669"/>
    <property type="project" value="UniProtKB-KW"/>
</dbReference>
<evidence type="ECO:0000259" key="9">
    <source>
        <dbReference type="PROSITE" id="PS50929"/>
    </source>
</evidence>
<keyword evidence="6 7" id="KW-0472">Membrane</keyword>
<evidence type="ECO:0000256" key="7">
    <source>
        <dbReference type="SAM" id="Phobius"/>
    </source>
</evidence>
<dbReference type="PROSITE" id="PS00211">
    <property type="entry name" value="ABC_TRANSPORTER_1"/>
    <property type="match status" value="1"/>
</dbReference>
<protein>
    <recommendedName>
        <fullName evidence="12">ABC transporter</fullName>
    </recommendedName>
</protein>
<evidence type="ECO:0000256" key="4">
    <source>
        <dbReference type="ARBA" id="ARBA00022840"/>
    </source>
</evidence>
<dbReference type="STRING" id="1348853.LK12_09480"/>
<dbReference type="PANTHER" id="PTHR24221:SF654">
    <property type="entry name" value="ATP-BINDING CASSETTE SUB-FAMILY B MEMBER 6"/>
    <property type="match status" value="1"/>
</dbReference>
<dbReference type="SUPFAM" id="SSF90123">
    <property type="entry name" value="ABC transporter transmembrane region"/>
    <property type="match status" value="1"/>
</dbReference>
<dbReference type="GO" id="GO:0005886">
    <property type="term" value="C:plasma membrane"/>
    <property type="evidence" value="ECO:0007669"/>
    <property type="project" value="UniProtKB-SubCell"/>
</dbReference>
<comment type="caution">
    <text evidence="10">The sequence shown here is derived from an EMBL/GenBank/DDBJ whole genome shotgun (WGS) entry which is preliminary data.</text>
</comment>
<dbReference type="Pfam" id="PF00005">
    <property type="entry name" value="ABC_tran"/>
    <property type="match status" value="1"/>
</dbReference>
<evidence type="ECO:0000256" key="6">
    <source>
        <dbReference type="ARBA" id="ARBA00023136"/>
    </source>
</evidence>
<accession>A0A0B1ZPG8</accession>
<dbReference type="InterPro" id="IPR036640">
    <property type="entry name" value="ABC1_TM_sf"/>
</dbReference>
<comment type="subcellular location">
    <subcellularLocation>
        <location evidence="1">Cell membrane</location>
        <topology evidence="1">Multi-pass membrane protein</topology>
    </subcellularLocation>
</comment>
<keyword evidence="5 7" id="KW-1133">Transmembrane helix</keyword>
<dbReference type="InterPro" id="IPR011527">
    <property type="entry name" value="ABC1_TM_dom"/>
</dbReference>
<dbReference type="GO" id="GO:0016887">
    <property type="term" value="F:ATP hydrolysis activity"/>
    <property type="evidence" value="ECO:0007669"/>
    <property type="project" value="InterPro"/>
</dbReference>
<evidence type="ECO:0000313" key="10">
    <source>
        <dbReference type="EMBL" id="KHK91133.1"/>
    </source>
</evidence>
<dbReference type="GO" id="GO:0140359">
    <property type="term" value="F:ABC-type transporter activity"/>
    <property type="evidence" value="ECO:0007669"/>
    <property type="project" value="InterPro"/>
</dbReference>
<evidence type="ECO:0000256" key="1">
    <source>
        <dbReference type="ARBA" id="ARBA00004651"/>
    </source>
</evidence>
<dbReference type="AlphaFoldDB" id="A0A0B1ZPG8"/>
<dbReference type="PROSITE" id="PS50893">
    <property type="entry name" value="ABC_TRANSPORTER_2"/>
    <property type="match status" value="1"/>
</dbReference>
<evidence type="ECO:0000256" key="2">
    <source>
        <dbReference type="ARBA" id="ARBA00022692"/>
    </source>
</evidence>
<dbReference type="InterPro" id="IPR003593">
    <property type="entry name" value="AAA+_ATPase"/>
</dbReference>
<keyword evidence="3" id="KW-0547">Nucleotide-binding</keyword>
<dbReference type="InterPro" id="IPR027417">
    <property type="entry name" value="P-loop_NTPase"/>
</dbReference>
<sequence length="529" mass="55068">MIDQLLREASGRQRRATGVAILLAVLAAISGVGLLAVSGWFLTGAAMAGAAGVAAVRGFNYLTPSAAIRAFAVVRTLGRYGERLFSHRAAFFALADVRPALFARLAAARPESVFSRPPGEVATQLGSDVDALEDAVVRRVTWPGALAGGVTALVACLFAGPWSAAALAIGLTAMRLVSRTLAPRLIAVPVRRRADALTRLKSAYAEYAACAVEITAYGLVPQIVEAMAPDVEELEASRLAVVNAEALTQGLQLVLAALTVACVLALAKGGAALAAAAALAGAAGAEAWSGLTRTDLQRPRVDDAMARLEGMASLPARAPHQADTDRLATQSLTLAGEGISCVLEPGGRVLIAGASGAGKSRILGTILGLRADAPQRVLVGDIEVRDLGLETLRRLFGSAPQDAALLAGTVADNLRLARQGVTEAQMWEALEVACLADTVRNLPHGLDQWLGADGARLSGGQRKRLSLARALLSGRPWLVLDEPTEGLDSVTERRVAENLEAWLERTGTGLILVSHREGLHALAGYVFSL</sequence>
<dbReference type="EMBL" id="JTDI01000003">
    <property type="protein sequence ID" value="KHK91133.1"/>
    <property type="molecule type" value="Genomic_DNA"/>
</dbReference>
<dbReference type="SUPFAM" id="SSF52540">
    <property type="entry name" value="P-loop containing nucleoside triphosphate hydrolases"/>
    <property type="match status" value="1"/>
</dbReference>
<evidence type="ECO:0000256" key="3">
    <source>
        <dbReference type="ARBA" id="ARBA00022741"/>
    </source>
</evidence>
<keyword evidence="11" id="KW-1185">Reference proteome</keyword>
<dbReference type="InterPro" id="IPR003439">
    <property type="entry name" value="ABC_transporter-like_ATP-bd"/>
</dbReference>
<dbReference type="RefSeq" id="WP_039282656.1">
    <property type="nucleotide sequence ID" value="NZ_JTDI01000003.1"/>
</dbReference>
<feature type="transmembrane region" description="Helical" evidence="7">
    <location>
        <begin position="146"/>
        <end position="174"/>
    </location>
</feature>
<feature type="transmembrane region" description="Helical" evidence="7">
    <location>
        <begin position="21"/>
        <end position="42"/>
    </location>
</feature>
<evidence type="ECO:0008006" key="12">
    <source>
        <dbReference type="Google" id="ProtNLM"/>
    </source>
</evidence>
<evidence type="ECO:0000313" key="11">
    <source>
        <dbReference type="Proteomes" id="UP000031057"/>
    </source>
</evidence>
<keyword evidence="4" id="KW-0067">ATP-binding</keyword>
<dbReference type="Gene3D" id="3.40.50.300">
    <property type="entry name" value="P-loop containing nucleotide triphosphate hydrolases"/>
    <property type="match status" value="1"/>
</dbReference>
<dbReference type="Gene3D" id="1.20.1560.10">
    <property type="entry name" value="ABC transporter type 1, transmembrane domain"/>
    <property type="match status" value="1"/>
</dbReference>
<proteinExistence type="predicted"/>
<evidence type="ECO:0000256" key="5">
    <source>
        <dbReference type="ARBA" id="ARBA00022989"/>
    </source>
</evidence>
<keyword evidence="2 7" id="KW-0812">Transmembrane</keyword>
<feature type="domain" description="ABC transporter" evidence="8">
    <location>
        <begin position="319"/>
        <end position="526"/>
    </location>
</feature>
<dbReference type="PROSITE" id="PS50929">
    <property type="entry name" value="ABC_TM1F"/>
    <property type="match status" value="1"/>
</dbReference>